<feature type="region of interest" description="Disordered" evidence="1">
    <location>
        <begin position="1"/>
        <end position="28"/>
    </location>
</feature>
<dbReference type="Proteomes" id="UP000346198">
    <property type="component" value="Unassembled WGS sequence"/>
</dbReference>
<name>A0A6C2UH55_9BACT</name>
<dbReference type="EMBL" id="CAAHFH010000001">
    <property type="protein sequence ID" value="VGO19458.1"/>
    <property type="molecule type" value="Genomic_DNA"/>
</dbReference>
<keyword evidence="3" id="KW-1185">Reference proteome</keyword>
<sequence length="49" mass="5820">MGISDRDYMRKPAEQLEPEKPRAHIKKAANKPSIIQRLKFWLWSLKNAK</sequence>
<reference evidence="2 3" key="1">
    <citation type="submission" date="2019-04" db="EMBL/GenBank/DDBJ databases">
        <authorList>
            <person name="Van Vliet M D."/>
        </authorList>
    </citation>
    <scope>NUCLEOTIDE SEQUENCE [LARGE SCALE GENOMIC DNA]</scope>
    <source>
        <strain evidence="2 3">F21</strain>
    </source>
</reference>
<evidence type="ECO:0000313" key="3">
    <source>
        <dbReference type="Proteomes" id="UP000346198"/>
    </source>
</evidence>
<dbReference type="RefSeq" id="WP_168433092.1">
    <property type="nucleotide sequence ID" value="NZ_CAAHFH010000001.1"/>
</dbReference>
<dbReference type="AlphaFoldDB" id="A0A6C2UH55"/>
<gene>
    <name evidence="2" type="ORF">SCARR_01516</name>
</gene>
<accession>A0A6C2UH55</accession>
<organism evidence="2 3">
    <name type="scientific">Pontiella sulfatireligans</name>
    <dbReference type="NCBI Taxonomy" id="2750658"/>
    <lineage>
        <taxon>Bacteria</taxon>
        <taxon>Pseudomonadati</taxon>
        <taxon>Kiritimatiellota</taxon>
        <taxon>Kiritimatiellia</taxon>
        <taxon>Kiritimatiellales</taxon>
        <taxon>Pontiellaceae</taxon>
        <taxon>Pontiella</taxon>
    </lineage>
</organism>
<proteinExistence type="predicted"/>
<protein>
    <submittedName>
        <fullName evidence="2">Uncharacterized protein</fullName>
    </submittedName>
</protein>
<evidence type="ECO:0000313" key="2">
    <source>
        <dbReference type="EMBL" id="VGO19458.1"/>
    </source>
</evidence>
<feature type="compositionally biased region" description="Basic and acidic residues" evidence="1">
    <location>
        <begin position="1"/>
        <end position="22"/>
    </location>
</feature>
<evidence type="ECO:0000256" key="1">
    <source>
        <dbReference type="SAM" id="MobiDB-lite"/>
    </source>
</evidence>